<dbReference type="CDD" id="cd02440">
    <property type="entry name" value="AdoMet_MTases"/>
    <property type="match status" value="1"/>
</dbReference>
<feature type="binding site" evidence="4">
    <location>
        <position position="72"/>
    </location>
    <ligand>
        <name>S-adenosyl-L-methionine</name>
        <dbReference type="ChEBI" id="CHEBI:59789"/>
    </ligand>
</feature>
<dbReference type="InterPro" id="IPR029063">
    <property type="entry name" value="SAM-dependent_MTases_sf"/>
</dbReference>
<evidence type="ECO:0000256" key="2">
    <source>
        <dbReference type="ARBA" id="ARBA00022679"/>
    </source>
</evidence>
<keyword evidence="4" id="KW-0819">tRNA processing</keyword>
<comment type="catalytic activity">
    <reaction evidence="4">
        <text>5-hydroxyuridine(34) in tRNA + S-adenosyl-L-methionine = 5-methoxyuridine(34) in tRNA + S-adenosyl-L-homocysteine + H(+)</text>
        <dbReference type="Rhea" id="RHEA:60524"/>
        <dbReference type="Rhea" id="RHEA-COMP:13381"/>
        <dbReference type="Rhea" id="RHEA-COMP:15591"/>
        <dbReference type="ChEBI" id="CHEBI:15378"/>
        <dbReference type="ChEBI" id="CHEBI:57856"/>
        <dbReference type="ChEBI" id="CHEBI:59789"/>
        <dbReference type="ChEBI" id="CHEBI:136877"/>
        <dbReference type="ChEBI" id="CHEBI:143860"/>
    </reaction>
</comment>
<dbReference type="RefSeq" id="WP_256310022.1">
    <property type="nucleotide sequence ID" value="NZ_JANGAC010000001.1"/>
</dbReference>
<protein>
    <recommendedName>
        <fullName evidence="4">tRNA 5-hydroxyuridine methyltransferase</fullName>
        <ecNumber evidence="4">2.1.1.-</ecNumber>
    </recommendedName>
    <alternativeName>
        <fullName evidence="4">ho5U methyltransferase</fullName>
    </alternativeName>
</protein>
<keyword evidence="2 4" id="KW-0808">Transferase</keyword>
<feature type="binding site" evidence="4">
    <location>
        <begin position="118"/>
        <end position="119"/>
    </location>
    <ligand>
        <name>S-adenosyl-L-methionine</name>
        <dbReference type="ChEBI" id="CHEBI:59789"/>
    </ligand>
</feature>
<feature type="binding site" evidence="4">
    <location>
        <position position="136"/>
    </location>
    <ligand>
        <name>Mg(2+)</name>
        <dbReference type="ChEBI" id="CHEBI:18420"/>
    </ligand>
</feature>
<feature type="binding site" evidence="4">
    <location>
        <position position="162"/>
    </location>
    <ligand>
        <name>Mg(2+)</name>
        <dbReference type="ChEBI" id="CHEBI:18420"/>
    </ligand>
</feature>
<accession>A0ABT1S594</accession>
<feature type="binding site" evidence="4">
    <location>
        <position position="42"/>
    </location>
    <ligand>
        <name>S-adenosyl-L-methionine</name>
        <dbReference type="ChEBI" id="CHEBI:59789"/>
    </ligand>
</feature>
<keyword evidence="3 4" id="KW-0949">S-adenosyl-L-methionine</keyword>
<evidence type="ECO:0000313" key="6">
    <source>
        <dbReference type="Proteomes" id="UP001524478"/>
    </source>
</evidence>
<keyword evidence="1 4" id="KW-0489">Methyltransferase</keyword>
<dbReference type="HAMAP" id="MF_02217">
    <property type="entry name" value="TrmR_methyltr"/>
    <property type="match status" value="1"/>
</dbReference>
<dbReference type="EC" id="2.1.1.-" evidence="4"/>
<dbReference type="PANTHER" id="PTHR10509:SF14">
    <property type="entry name" value="CAFFEOYL-COA O-METHYLTRANSFERASE 3-RELATED"/>
    <property type="match status" value="1"/>
</dbReference>
<dbReference type="InterPro" id="IPR050362">
    <property type="entry name" value="Cation-dep_OMT"/>
</dbReference>
<organism evidence="5 6">
    <name type="scientific">Tissierella carlieri</name>
    <dbReference type="NCBI Taxonomy" id="689904"/>
    <lineage>
        <taxon>Bacteria</taxon>
        <taxon>Bacillati</taxon>
        <taxon>Bacillota</taxon>
        <taxon>Tissierellia</taxon>
        <taxon>Tissierellales</taxon>
        <taxon>Tissierellaceae</taxon>
        <taxon>Tissierella</taxon>
    </lineage>
</organism>
<comment type="function">
    <text evidence="4">Catalyzes the methylation of 5-hydroxyuridine (ho5U) to form 5-methoxyuridine (mo5U) at position 34 in tRNAs.</text>
</comment>
<dbReference type="Gene3D" id="3.40.50.150">
    <property type="entry name" value="Vaccinia Virus protein VP39"/>
    <property type="match status" value="1"/>
</dbReference>
<dbReference type="SUPFAM" id="SSF53335">
    <property type="entry name" value="S-adenosyl-L-methionine-dependent methyltransferases"/>
    <property type="match status" value="1"/>
</dbReference>
<feature type="binding site" evidence="4">
    <location>
        <position position="90"/>
    </location>
    <ligand>
        <name>S-adenosyl-L-methionine</name>
        <dbReference type="ChEBI" id="CHEBI:59789"/>
    </ligand>
</feature>
<keyword evidence="4" id="KW-0460">Magnesium</keyword>
<evidence type="ECO:0000256" key="3">
    <source>
        <dbReference type="ARBA" id="ARBA00022691"/>
    </source>
</evidence>
<dbReference type="Pfam" id="PF01596">
    <property type="entry name" value="Methyltransf_3"/>
    <property type="match status" value="1"/>
</dbReference>
<dbReference type="Proteomes" id="UP001524478">
    <property type="component" value="Unassembled WGS sequence"/>
</dbReference>
<reference evidence="5 6" key="1">
    <citation type="submission" date="2022-06" db="EMBL/GenBank/DDBJ databases">
        <title>Isolation of gut microbiota from human fecal samples.</title>
        <authorList>
            <person name="Pamer E.G."/>
            <person name="Barat B."/>
            <person name="Waligurski E."/>
            <person name="Medina S."/>
            <person name="Paddock L."/>
            <person name="Mostad J."/>
        </authorList>
    </citation>
    <scope>NUCLEOTIDE SEQUENCE [LARGE SCALE GENOMIC DNA]</scope>
    <source>
        <strain evidence="5 6">DFI.7.95</strain>
    </source>
</reference>
<sequence>MIELNQINEEYIEDYIRSLLPDNNANLKHMEKYAEENHVPIVQPEVAQFLKVLLKLKNPENILEVGTAIGYSALLMAEYTGNHCNITTIERRGDMIDLAKENISKTIYEDRIKILQGEAEEVLLTLDGKYDFIFLDAAKGQYMDFFNKCIKFLEPGGIIVSDNVLYKGMVATDALVIRRKKTIVKRLRQFLQYINEIEGYTSSIIPIGDGVAITYREE</sequence>
<dbReference type="EMBL" id="JANGAC010000001">
    <property type="protein sequence ID" value="MCQ4921502.1"/>
    <property type="molecule type" value="Genomic_DNA"/>
</dbReference>
<gene>
    <name evidence="4" type="primary">trmR</name>
    <name evidence="5" type="ORF">NE686_00270</name>
</gene>
<proteinExistence type="inferred from homology"/>
<keyword evidence="4" id="KW-0479">Metal-binding</keyword>
<evidence type="ECO:0000256" key="1">
    <source>
        <dbReference type="ARBA" id="ARBA00022603"/>
    </source>
</evidence>
<feature type="binding site" evidence="4">
    <location>
        <position position="163"/>
    </location>
    <ligand>
        <name>Mg(2+)</name>
        <dbReference type="ChEBI" id="CHEBI:18420"/>
    </ligand>
</feature>
<dbReference type="PROSITE" id="PS51682">
    <property type="entry name" value="SAM_OMT_I"/>
    <property type="match status" value="1"/>
</dbReference>
<name>A0ABT1S594_9FIRM</name>
<comment type="similarity">
    <text evidence="4">Belongs to the class I-like SAM-binding methyltransferase superfamily. Cation-dependent O-methyltransferase family.</text>
</comment>
<dbReference type="InterPro" id="IPR043675">
    <property type="entry name" value="TrmR_methyltr"/>
</dbReference>
<keyword evidence="6" id="KW-1185">Reference proteome</keyword>
<comment type="subunit">
    <text evidence="4">Homodimer.</text>
</comment>
<evidence type="ECO:0000256" key="4">
    <source>
        <dbReference type="HAMAP-Rule" id="MF_02217"/>
    </source>
</evidence>
<comment type="caution">
    <text evidence="5">The sequence shown here is derived from an EMBL/GenBank/DDBJ whole genome shotgun (WGS) entry which is preliminary data.</text>
</comment>
<dbReference type="PANTHER" id="PTHR10509">
    <property type="entry name" value="O-METHYLTRANSFERASE-RELATED"/>
    <property type="match status" value="1"/>
</dbReference>
<dbReference type="InterPro" id="IPR002935">
    <property type="entry name" value="SAM_O-MeTrfase"/>
</dbReference>
<feature type="binding site" evidence="4">
    <location>
        <position position="136"/>
    </location>
    <ligand>
        <name>S-adenosyl-L-methionine</name>
        <dbReference type="ChEBI" id="CHEBI:59789"/>
    </ligand>
</feature>
<evidence type="ECO:0000313" key="5">
    <source>
        <dbReference type="EMBL" id="MCQ4921502.1"/>
    </source>
</evidence>